<dbReference type="PANTHER" id="PTHR32089">
    <property type="entry name" value="METHYL-ACCEPTING CHEMOTAXIS PROTEIN MCPB"/>
    <property type="match status" value="1"/>
</dbReference>
<sequence>MEQSKTKKRGTFAAKIIVMVILAVIVSNVICMVFILESSKKQITDSVKHTMVDVVNTTSKIMENEISNSGVDDLDYDGYANNLSDVKLEGMDSAYMYVVQNDGTMLYHPTKEKVGQPVENAVIKGVVQQLQDGKKPGTTVVEYDFNGTTKYSAYTILNNENILVLTADESEALAGITTVTGVAVGIIAIVVLIAIIISFIMGRRLMRPLVKVSTIIEDVANGNIEADFSVVKESNDEIGLIIEKMKELTQSLGSIVGKIRNSSDTMSSNSYELNDTSSQTLAANNEISKAVEDVAEGSTGMAASISKINENLLEMSNETKDINASVDEIKNQTVAVQDSSKIMNDKIKSMQDSSHKMDEGISAISKRIETVNTTVDKVSNIVSVIEEISSETNLLSLNASIEAARAGDAGKGFAVVAQEIRVLSDNTNTELENIKQIISSLVEECRYCVQASGTIVEDNAKQKEEIKAVLDEFGSLDEQIQKTAEKADEIEELVTAMIELNDDITKSSNSLTDVSAANAAATEEMNANIEELNAMMHGVSEMAEHMNNESDGLKEALSFFNN</sequence>
<dbReference type="Gene3D" id="1.10.287.950">
    <property type="entry name" value="Methyl-accepting chemotaxis protein"/>
    <property type="match status" value="1"/>
</dbReference>
<feature type="transmembrane region" description="Helical" evidence="4">
    <location>
        <begin position="12"/>
        <end position="36"/>
    </location>
</feature>
<dbReference type="InterPro" id="IPR003660">
    <property type="entry name" value="HAMP_dom"/>
</dbReference>
<comment type="similarity">
    <text evidence="2">Belongs to the methyl-accepting chemotaxis (MCP) protein family.</text>
</comment>
<dbReference type="PROSITE" id="PS50111">
    <property type="entry name" value="CHEMOTAXIS_TRANSDUC_2"/>
    <property type="match status" value="1"/>
</dbReference>
<proteinExistence type="inferred from homology"/>
<evidence type="ECO:0000259" key="6">
    <source>
        <dbReference type="PROSITE" id="PS50885"/>
    </source>
</evidence>
<dbReference type="Pfam" id="PF00015">
    <property type="entry name" value="MCPsignal"/>
    <property type="match status" value="1"/>
</dbReference>
<name>A0A173UK57_9FIRM</name>
<evidence type="ECO:0000256" key="2">
    <source>
        <dbReference type="ARBA" id="ARBA00029447"/>
    </source>
</evidence>
<accession>A0A173UK57</accession>
<evidence type="ECO:0000256" key="3">
    <source>
        <dbReference type="PROSITE-ProRule" id="PRU00284"/>
    </source>
</evidence>
<keyword evidence="1 3" id="KW-0807">Transducer</keyword>
<dbReference type="AlphaFoldDB" id="A0A173UK57"/>
<dbReference type="SUPFAM" id="SSF58104">
    <property type="entry name" value="Methyl-accepting chemotaxis protein (MCP) signaling domain"/>
    <property type="match status" value="1"/>
</dbReference>
<dbReference type="GO" id="GO:0007165">
    <property type="term" value="P:signal transduction"/>
    <property type="evidence" value="ECO:0007669"/>
    <property type="project" value="UniProtKB-KW"/>
</dbReference>
<evidence type="ECO:0000256" key="1">
    <source>
        <dbReference type="ARBA" id="ARBA00023224"/>
    </source>
</evidence>
<keyword evidence="4" id="KW-1133">Transmembrane helix</keyword>
<evidence type="ECO:0000256" key="4">
    <source>
        <dbReference type="SAM" id="Phobius"/>
    </source>
</evidence>
<dbReference type="EMBL" id="CYXM01000010">
    <property type="protein sequence ID" value="CUN14567.1"/>
    <property type="molecule type" value="Genomic_DNA"/>
</dbReference>
<dbReference type="Proteomes" id="UP000095673">
    <property type="component" value="Unassembled WGS sequence"/>
</dbReference>
<feature type="domain" description="Methyl-accepting transducer" evidence="5">
    <location>
        <begin position="276"/>
        <end position="533"/>
    </location>
</feature>
<dbReference type="InterPro" id="IPR004089">
    <property type="entry name" value="MCPsignal_dom"/>
</dbReference>
<reference evidence="7 8" key="1">
    <citation type="submission" date="2015-09" db="EMBL/GenBank/DDBJ databases">
        <authorList>
            <consortium name="Pathogen Informatics"/>
        </authorList>
    </citation>
    <scope>NUCLEOTIDE SEQUENCE [LARGE SCALE GENOMIC DNA]</scope>
    <source>
        <strain evidence="7 8">2789STDY5834968</strain>
    </source>
</reference>
<dbReference type="RefSeq" id="WP_055238301.1">
    <property type="nucleotide sequence ID" value="NZ_CYXM01000010.1"/>
</dbReference>
<gene>
    <name evidence="7" type="primary">mcp4_3</name>
    <name evidence="7" type="ORF">ERS852580_02199</name>
</gene>
<dbReference type="GO" id="GO:0016020">
    <property type="term" value="C:membrane"/>
    <property type="evidence" value="ECO:0007669"/>
    <property type="project" value="InterPro"/>
</dbReference>
<protein>
    <submittedName>
        <fullName evidence="7">Methyl-accepting chemotaxis protein 4</fullName>
    </submittedName>
</protein>
<keyword evidence="4" id="KW-0472">Membrane</keyword>
<evidence type="ECO:0000313" key="8">
    <source>
        <dbReference type="Proteomes" id="UP000095673"/>
    </source>
</evidence>
<feature type="domain" description="HAMP" evidence="6">
    <location>
        <begin position="203"/>
        <end position="257"/>
    </location>
</feature>
<feature type="transmembrane region" description="Helical" evidence="4">
    <location>
        <begin position="173"/>
        <end position="201"/>
    </location>
</feature>
<dbReference type="SMART" id="SM00304">
    <property type="entry name" value="HAMP"/>
    <property type="match status" value="1"/>
</dbReference>
<dbReference type="PANTHER" id="PTHR32089:SF112">
    <property type="entry name" value="LYSOZYME-LIKE PROTEIN-RELATED"/>
    <property type="match status" value="1"/>
</dbReference>
<dbReference type="CDD" id="cd12912">
    <property type="entry name" value="PDC2_MCP_like"/>
    <property type="match status" value="1"/>
</dbReference>
<dbReference type="Gene3D" id="6.10.340.10">
    <property type="match status" value="1"/>
</dbReference>
<dbReference type="PROSITE" id="PS50885">
    <property type="entry name" value="HAMP"/>
    <property type="match status" value="1"/>
</dbReference>
<organism evidence="7 8">
    <name type="scientific">Agathobacter rectalis</name>
    <dbReference type="NCBI Taxonomy" id="39491"/>
    <lineage>
        <taxon>Bacteria</taxon>
        <taxon>Bacillati</taxon>
        <taxon>Bacillota</taxon>
        <taxon>Clostridia</taxon>
        <taxon>Lachnospirales</taxon>
        <taxon>Lachnospiraceae</taxon>
        <taxon>Agathobacter</taxon>
    </lineage>
</organism>
<dbReference type="SMART" id="SM00283">
    <property type="entry name" value="MA"/>
    <property type="match status" value="1"/>
</dbReference>
<dbReference type="OrthoDB" id="5449717at2"/>
<keyword evidence="4" id="KW-0812">Transmembrane</keyword>
<evidence type="ECO:0000259" key="5">
    <source>
        <dbReference type="PROSITE" id="PS50111"/>
    </source>
</evidence>
<dbReference type="Gene3D" id="3.30.450.20">
    <property type="entry name" value="PAS domain"/>
    <property type="match status" value="1"/>
</dbReference>
<evidence type="ECO:0000313" key="7">
    <source>
        <dbReference type="EMBL" id="CUN14567.1"/>
    </source>
</evidence>